<keyword evidence="1" id="KW-0012">Acyltransferase</keyword>
<dbReference type="GO" id="GO:0035447">
    <property type="term" value="F:mycothiol synthase activity"/>
    <property type="evidence" value="ECO:0007669"/>
    <property type="project" value="UniProtKB-EC"/>
</dbReference>
<dbReference type="Proteomes" id="UP000551501">
    <property type="component" value="Unassembled WGS sequence"/>
</dbReference>
<evidence type="ECO:0000313" key="2">
    <source>
        <dbReference type="Proteomes" id="UP000551501"/>
    </source>
</evidence>
<protein>
    <submittedName>
        <fullName evidence="1">Mycothiol synthase</fullName>
        <ecNumber evidence="1">2.3.1.189</ecNumber>
    </submittedName>
</protein>
<comment type="caution">
    <text evidence="1">The sequence shown here is derived from an EMBL/GenBank/DDBJ whole genome shotgun (WGS) entry which is preliminary data.</text>
</comment>
<proteinExistence type="predicted"/>
<sequence length="307" mass="32971">MIRYEWRTDLDAADAAQLREVLLRAAAYDAEPEYNSIDPADVERDLAPGSGVRHLVIWLEARPRTLDGPDEPERVAGVVRLVDRGDGRADGTIVIDPDLRSIGIVTLLLEREGVDASGPDGWLGSGFAGIRSWARGNHPASGRIGDRNLLPRTRRVWKLVRPSVEVAAGDADRVVDLGSDDAAAIEELLASRVGHDRPALDAEDRSVVGVRGEAGLSGLVEIDLRPVYVEEFGRCASAALLAYSPSLTDAECRAVLTDLLVGAGARAAQSGLDGLIAYVSSDDDALVAVSRRVGLQHDRTDVLYEIR</sequence>
<dbReference type="RefSeq" id="WP_183372302.1">
    <property type="nucleotide sequence ID" value="NZ_BAABHL010000119.1"/>
</dbReference>
<keyword evidence="1" id="KW-0808">Transferase</keyword>
<dbReference type="AlphaFoldDB" id="A0A840F472"/>
<accession>A0A840F472</accession>
<name>A0A840F472_9ACTN</name>
<gene>
    <name evidence="1" type="ORF">BKA16_003996</name>
</gene>
<dbReference type="Gene3D" id="3.40.630.30">
    <property type="match status" value="1"/>
</dbReference>
<organism evidence="1 2">
    <name type="scientific">Gordonia humi</name>
    <dbReference type="NCBI Taxonomy" id="686429"/>
    <lineage>
        <taxon>Bacteria</taxon>
        <taxon>Bacillati</taxon>
        <taxon>Actinomycetota</taxon>
        <taxon>Actinomycetes</taxon>
        <taxon>Mycobacteriales</taxon>
        <taxon>Gordoniaceae</taxon>
        <taxon>Gordonia</taxon>
    </lineage>
</organism>
<dbReference type="EC" id="2.3.1.189" evidence="1"/>
<reference evidence="1 2" key="1">
    <citation type="submission" date="2020-08" db="EMBL/GenBank/DDBJ databases">
        <title>Sequencing the genomes of 1000 actinobacteria strains.</title>
        <authorList>
            <person name="Klenk H.-P."/>
        </authorList>
    </citation>
    <scope>NUCLEOTIDE SEQUENCE [LARGE SCALE GENOMIC DNA]</scope>
    <source>
        <strain evidence="1 2">DSM 45298</strain>
    </source>
</reference>
<dbReference type="EMBL" id="JACIFP010000001">
    <property type="protein sequence ID" value="MBB4137444.1"/>
    <property type="molecule type" value="Genomic_DNA"/>
</dbReference>
<evidence type="ECO:0000313" key="1">
    <source>
        <dbReference type="EMBL" id="MBB4137444.1"/>
    </source>
</evidence>
<keyword evidence="2" id="KW-1185">Reference proteome</keyword>